<evidence type="ECO:0000313" key="3">
    <source>
        <dbReference type="Proteomes" id="UP000484255"/>
    </source>
</evidence>
<organism evidence="2 3">
    <name type="scientific">Ideonella livida</name>
    <dbReference type="NCBI Taxonomy" id="2707176"/>
    <lineage>
        <taxon>Bacteria</taxon>
        <taxon>Pseudomonadati</taxon>
        <taxon>Pseudomonadota</taxon>
        <taxon>Betaproteobacteria</taxon>
        <taxon>Burkholderiales</taxon>
        <taxon>Sphaerotilaceae</taxon>
        <taxon>Ideonella</taxon>
    </lineage>
</organism>
<gene>
    <name evidence="2" type="ORF">G3A44_15760</name>
</gene>
<reference evidence="2 3" key="1">
    <citation type="submission" date="2020-02" db="EMBL/GenBank/DDBJ databases">
        <title>Ideonella bacterium strain TBM-1.</title>
        <authorList>
            <person name="Chen W.-M."/>
        </authorList>
    </citation>
    <scope>NUCLEOTIDE SEQUENCE [LARGE SCALE GENOMIC DNA]</scope>
    <source>
        <strain evidence="2 3">TBM-1</strain>
    </source>
</reference>
<comment type="caution">
    <text evidence="2">The sequence shown here is derived from an EMBL/GenBank/DDBJ whole genome shotgun (WGS) entry which is preliminary data.</text>
</comment>
<dbReference type="InterPro" id="IPR021830">
    <property type="entry name" value="DUF3422"/>
</dbReference>
<dbReference type="RefSeq" id="WP_163458697.1">
    <property type="nucleotide sequence ID" value="NZ_JAAGOH010000020.1"/>
</dbReference>
<feature type="compositionally biased region" description="Low complexity" evidence="1">
    <location>
        <begin position="1"/>
        <end position="20"/>
    </location>
</feature>
<keyword evidence="3" id="KW-1185">Reference proteome</keyword>
<name>A0A7C9TNN4_9BURK</name>
<dbReference type="Proteomes" id="UP000484255">
    <property type="component" value="Unassembled WGS sequence"/>
</dbReference>
<evidence type="ECO:0000256" key="1">
    <source>
        <dbReference type="SAM" id="MobiDB-lite"/>
    </source>
</evidence>
<dbReference type="AlphaFoldDB" id="A0A7C9TNN4"/>
<dbReference type="Pfam" id="PF11902">
    <property type="entry name" value="DUF3422"/>
    <property type="match status" value="1"/>
</dbReference>
<feature type="region of interest" description="Disordered" evidence="1">
    <location>
        <begin position="1"/>
        <end position="26"/>
    </location>
</feature>
<proteinExistence type="predicted"/>
<sequence length="454" mass="49491">MLQPDTPAVTPAAPDALRALPPDDPQRERLHNEVHARPPARIRLPALVVYVAVLNEGISRDQECAHLQRLPGQAGLQPEDLAGSFLRLRGEGYTLKWERHTEFSRYSLVQPLPAGAGLGAEQPPLLPGLVLPADWFATLPGRTVAAVKLVLVEQDLTDPQAALALGQRWLGGRTVVASHLGHNGHSIAVTNFRLQPNGFERMLVMAAPGTSETRAGRISARLLELETYRLMALRGLPAAKTLAPELAAAEADLADTIAQLERRHASEQDLLDRLIHVAAGVERANAQHQYRFSATQAYAELVRQRTAELREKAIPGTQTIGEFMQRRLSPAIATVAATERRLASLSQRIERASALLRTRVDIATETQNQQLLAKLTQGQALQLQLQSTVEGLSIAAISYYMVSLLLYGAKAAKGLGLPLNPEMTAGAMIPFVLWGVWKTTQRIHAKLHARGDAH</sequence>
<protein>
    <submittedName>
        <fullName evidence="2">DUF3422 domain-containing protein</fullName>
    </submittedName>
</protein>
<dbReference type="EMBL" id="JAAGOH010000020">
    <property type="protein sequence ID" value="NDY92646.1"/>
    <property type="molecule type" value="Genomic_DNA"/>
</dbReference>
<accession>A0A7C9TNN4</accession>
<evidence type="ECO:0000313" key="2">
    <source>
        <dbReference type="EMBL" id="NDY92646.1"/>
    </source>
</evidence>